<dbReference type="EMBL" id="FMJY01000006">
    <property type="protein sequence ID" value="SCO87605.1"/>
    <property type="molecule type" value="Genomic_DNA"/>
</dbReference>
<gene>
    <name evidence="1" type="ORF">FRV6_11732</name>
</gene>
<dbReference type="AlphaFoldDB" id="A0A2H3TIU6"/>
<reference evidence="2" key="1">
    <citation type="submission" date="2016-09" db="EMBL/GenBank/DDBJ databases">
        <authorList>
            <person name="Guldener U."/>
        </authorList>
    </citation>
    <scope>NUCLEOTIDE SEQUENCE [LARGE SCALE GENOMIC DNA]</scope>
    <source>
        <strain evidence="2">V64-1</strain>
    </source>
</reference>
<accession>A0A2H3TIU6</accession>
<dbReference type="Proteomes" id="UP000219369">
    <property type="component" value="Unassembled WGS sequence"/>
</dbReference>
<evidence type="ECO:0000313" key="2">
    <source>
        <dbReference type="Proteomes" id="UP000219369"/>
    </source>
</evidence>
<organism evidence="1 2">
    <name type="scientific">Fusarium oxysporum</name>
    <name type="common">Fusarium vascular wilt</name>
    <dbReference type="NCBI Taxonomy" id="5507"/>
    <lineage>
        <taxon>Eukaryota</taxon>
        <taxon>Fungi</taxon>
        <taxon>Dikarya</taxon>
        <taxon>Ascomycota</taxon>
        <taxon>Pezizomycotina</taxon>
        <taxon>Sordariomycetes</taxon>
        <taxon>Hypocreomycetidae</taxon>
        <taxon>Hypocreales</taxon>
        <taxon>Nectriaceae</taxon>
        <taxon>Fusarium</taxon>
        <taxon>Fusarium oxysporum species complex</taxon>
    </lineage>
</organism>
<sequence>MEMANKLNIKTQNTALALTPPLKLLPVPDLDASIRTVVEWKLVTAAVGRISSPPFKVMTFVVPPNHVILFANSGPEDRPLDISVCVVTARSDPVAVAAAPLIIPVYVALNDDAWSIMLDGIGAIVTLALEHAAVWSKKPMGSRS</sequence>
<evidence type="ECO:0000313" key="1">
    <source>
        <dbReference type="EMBL" id="SCO87605.1"/>
    </source>
</evidence>
<name>A0A2H3TIU6_FUSOX</name>
<proteinExistence type="predicted"/>
<protein>
    <submittedName>
        <fullName evidence="1">Uncharacterized protein</fullName>
    </submittedName>
</protein>